<evidence type="ECO:0000256" key="1">
    <source>
        <dbReference type="SAM" id="SignalP"/>
    </source>
</evidence>
<keyword evidence="3" id="KW-1185">Reference proteome</keyword>
<accession>A0ABY7DBQ1</accession>
<evidence type="ECO:0000313" key="3">
    <source>
        <dbReference type="Proteomes" id="UP001164746"/>
    </source>
</evidence>
<gene>
    <name evidence="2" type="ORF">MAR_007587</name>
</gene>
<dbReference type="Proteomes" id="UP001164746">
    <property type="component" value="Chromosome 1"/>
</dbReference>
<dbReference type="EMBL" id="CP111012">
    <property type="protein sequence ID" value="WAQ95116.1"/>
    <property type="molecule type" value="Genomic_DNA"/>
</dbReference>
<protein>
    <submittedName>
        <fullName evidence="2">Uncharacterized protein</fullName>
    </submittedName>
</protein>
<evidence type="ECO:0000313" key="2">
    <source>
        <dbReference type="EMBL" id="WAQ95116.1"/>
    </source>
</evidence>
<feature type="signal peptide" evidence="1">
    <location>
        <begin position="1"/>
        <end position="28"/>
    </location>
</feature>
<feature type="chain" id="PRO_5045386798" evidence="1">
    <location>
        <begin position="29"/>
        <end position="98"/>
    </location>
</feature>
<keyword evidence="1" id="KW-0732">Signal</keyword>
<sequence>MDSNRYSSTILALVAMLCLSFVHRTTTALPYDLGGIEGYNGVEADTDFPVMDSLPEKRGMCRPGFTYQAILRDCVPSLGALRGRYRGRGRRGLSSLRY</sequence>
<organism evidence="2 3">
    <name type="scientific">Mya arenaria</name>
    <name type="common">Soft-shell clam</name>
    <dbReference type="NCBI Taxonomy" id="6604"/>
    <lineage>
        <taxon>Eukaryota</taxon>
        <taxon>Metazoa</taxon>
        <taxon>Spiralia</taxon>
        <taxon>Lophotrochozoa</taxon>
        <taxon>Mollusca</taxon>
        <taxon>Bivalvia</taxon>
        <taxon>Autobranchia</taxon>
        <taxon>Heteroconchia</taxon>
        <taxon>Euheterodonta</taxon>
        <taxon>Imparidentia</taxon>
        <taxon>Neoheterodontei</taxon>
        <taxon>Myida</taxon>
        <taxon>Myoidea</taxon>
        <taxon>Myidae</taxon>
        <taxon>Mya</taxon>
    </lineage>
</organism>
<name>A0ABY7DBQ1_MYAAR</name>
<reference evidence="2" key="1">
    <citation type="submission" date="2022-11" db="EMBL/GenBank/DDBJ databases">
        <title>Centuries of genome instability and evolution in soft-shell clam transmissible cancer (bioRxiv).</title>
        <authorList>
            <person name="Hart S.F.M."/>
            <person name="Yonemitsu M.A."/>
            <person name="Giersch R.M."/>
            <person name="Beal B.F."/>
            <person name="Arriagada G."/>
            <person name="Davis B.W."/>
            <person name="Ostrander E.A."/>
            <person name="Goff S.P."/>
            <person name="Metzger M.J."/>
        </authorList>
    </citation>
    <scope>NUCLEOTIDE SEQUENCE</scope>
    <source>
        <strain evidence="2">MELC-2E11</strain>
        <tissue evidence="2">Siphon/mantle</tissue>
    </source>
</reference>
<proteinExistence type="predicted"/>